<accession>A0A9W6ZG26</accession>
<dbReference type="SUPFAM" id="SSF53474">
    <property type="entry name" value="alpha/beta-Hydrolases"/>
    <property type="match status" value="1"/>
</dbReference>
<evidence type="ECO:0000313" key="2">
    <source>
        <dbReference type="EMBL" id="GMH53727.1"/>
    </source>
</evidence>
<organism evidence="2 3">
    <name type="scientific">Triparma retinervis</name>
    <dbReference type="NCBI Taxonomy" id="2557542"/>
    <lineage>
        <taxon>Eukaryota</taxon>
        <taxon>Sar</taxon>
        <taxon>Stramenopiles</taxon>
        <taxon>Ochrophyta</taxon>
        <taxon>Bolidophyceae</taxon>
        <taxon>Parmales</taxon>
        <taxon>Triparmaceae</taxon>
        <taxon>Triparma</taxon>
    </lineage>
</organism>
<sequence length="270" mass="28982">MAGLMGSRLEGFRKKRGGKQQQQQQQQRKLLVTIDRPGLGCTPTWGEGGGTRYTRVADAVLHLVEKGLGIGDNGIEVVGWSSGGAYALAIGAQGGNGKIIKRVATVASDPQWATVSWATLLSNPGHIGLFAVVKLGVPKWIIGRGALLVVELLQGLGSLLDLEPLRLLNCNFGESMKNHGSALAVAEEIQLERSEEWGFSLEDCCGDGVDVTIYHSRGDRLVPFAASGELHGRIGGGKAEIKELPPGGFRLFEEGHLIMEEYWDKIVEDS</sequence>
<evidence type="ECO:0000259" key="1">
    <source>
        <dbReference type="Pfam" id="PF12697"/>
    </source>
</evidence>
<dbReference type="InterPro" id="IPR000073">
    <property type="entry name" value="AB_hydrolase_1"/>
</dbReference>
<dbReference type="Gene3D" id="3.40.50.1820">
    <property type="entry name" value="alpha/beta hydrolase"/>
    <property type="match status" value="1"/>
</dbReference>
<proteinExistence type="predicted"/>
<dbReference type="Pfam" id="PF12697">
    <property type="entry name" value="Abhydrolase_6"/>
    <property type="match status" value="1"/>
</dbReference>
<name>A0A9W6ZG26_9STRA</name>
<protein>
    <recommendedName>
        <fullName evidence="1">AB hydrolase-1 domain-containing protein</fullName>
    </recommendedName>
</protein>
<dbReference type="InterPro" id="IPR029058">
    <property type="entry name" value="AB_hydrolase_fold"/>
</dbReference>
<gene>
    <name evidence="2" type="ORF">TrRE_jg9468</name>
</gene>
<dbReference type="OrthoDB" id="294702at2759"/>
<feature type="domain" description="AB hydrolase-1" evidence="1">
    <location>
        <begin position="31"/>
        <end position="268"/>
    </location>
</feature>
<evidence type="ECO:0000313" key="3">
    <source>
        <dbReference type="Proteomes" id="UP001165082"/>
    </source>
</evidence>
<dbReference type="AlphaFoldDB" id="A0A9W6ZG26"/>
<dbReference type="EMBL" id="BRXZ01002067">
    <property type="protein sequence ID" value="GMH53727.1"/>
    <property type="molecule type" value="Genomic_DNA"/>
</dbReference>
<dbReference type="Proteomes" id="UP001165082">
    <property type="component" value="Unassembled WGS sequence"/>
</dbReference>
<reference evidence="2" key="1">
    <citation type="submission" date="2022-07" db="EMBL/GenBank/DDBJ databases">
        <title>Genome analysis of Parmales, a sister group of diatoms, reveals the evolutionary specialization of diatoms from phago-mixotrophs to photoautotrophs.</title>
        <authorList>
            <person name="Ban H."/>
            <person name="Sato S."/>
            <person name="Yoshikawa S."/>
            <person name="Kazumasa Y."/>
            <person name="Nakamura Y."/>
            <person name="Ichinomiya M."/>
            <person name="Saitoh K."/>
            <person name="Sato N."/>
            <person name="Blanc-Mathieu R."/>
            <person name="Endo H."/>
            <person name="Kuwata A."/>
            <person name="Ogata H."/>
        </authorList>
    </citation>
    <scope>NUCLEOTIDE SEQUENCE</scope>
</reference>
<comment type="caution">
    <text evidence="2">The sequence shown here is derived from an EMBL/GenBank/DDBJ whole genome shotgun (WGS) entry which is preliminary data.</text>
</comment>
<keyword evidence="3" id="KW-1185">Reference proteome</keyword>